<reference evidence="4 5" key="1">
    <citation type="submission" date="2020-07" db="EMBL/GenBank/DDBJ databases">
        <title>Sequencing the genomes of 1000 actinobacteria strains.</title>
        <authorList>
            <person name="Klenk H.-P."/>
        </authorList>
    </citation>
    <scope>NUCLEOTIDE SEQUENCE [LARGE SCALE GENOMIC DNA]</scope>
    <source>
        <strain evidence="4 5">DSM 19970</strain>
    </source>
</reference>
<proteinExistence type="predicted"/>
<keyword evidence="2" id="KW-0067">ATP-binding</keyword>
<keyword evidence="5" id="KW-1185">Reference proteome</keyword>
<accession>A0A7Y9Z8I9</accession>
<sequence>MSIPVLIAVRGARESAIAAIVGAAPGLQVARRCADLSEALAAAHAGLGAVVLVSEQPHLHRGTVAEFAAVGVVVVGVPSAADAADHLRGLGIRDLISADADAAALAAVVTGAARRVPDRDLAAASAAQIPTLAPVTRGAVIAVWGPAGAPGRTTLAAAMAYDLAQRESVILVDVDTYGGAIAQTFGLLDEAPGIAALARASLHGTLTDETVARHALSVSPGLRVLSGITRPDRWPELSPSALEPVWELLRRHAAVTIIDCASPLESDEELQYDTRAPQRNGAALSALAAADVVVAIGSAEPVGLQRLVHGLAALEAVVPEATTPRLVVVNRVRPSVAGVRPREAVADALLRYSGVQKVWTVGWDPRACDAAALAGQALGERAPRSAARRGMQAVALAARAMAPAHAASAPVSR</sequence>
<dbReference type="Pfam" id="PF01656">
    <property type="entry name" value="CbiA"/>
    <property type="match status" value="1"/>
</dbReference>
<evidence type="ECO:0000256" key="1">
    <source>
        <dbReference type="ARBA" id="ARBA00022741"/>
    </source>
</evidence>
<comment type="caution">
    <text evidence="4">The sequence shown here is derived from an EMBL/GenBank/DDBJ whole genome shotgun (WGS) entry which is preliminary data.</text>
</comment>
<dbReference type="PANTHER" id="PTHR43384">
    <property type="entry name" value="SEPTUM SITE-DETERMINING PROTEIN MIND HOMOLOG, CHLOROPLASTIC-RELATED"/>
    <property type="match status" value="1"/>
</dbReference>
<gene>
    <name evidence="4" type="ORF">BKA03_000928</name>
</gene>
<dbReference type="EMBL" id="JACBZO010000001">
    <property type="protein sequence ID" value="NYI40809.1"/>
    <property type="molecule type" value="Genomic_DNA"/>
</dbReference>
<dbReference type="InterPro" id="IPR050625">
    <property type="entry name" value="ParA/MinD_ATPase"/>
</dbReference>
<name>A0A7Y9Z8I9_9MICO</name>
<keyword evidence="1" id="KW-0547">Nucleotide-binding</keyword>
<keyword evidence="4" id="KW-0282">Flagellum</keyword>
<dbReference type="OrthoDB" id="3217709at2"/>
<evidence type="ECO:0000313" key="5">
    <source>
        <dbReference type="Proteomes" id="UP000547973"/>
    </source>
</evidence>
<organism evidence="4 5">
    <name type="scientific">Demequina lutea</name>
    <dbReference type="NCBI Taxonomy" id="431489"/>
    <lineage>
        <taxon>Bacteria</taxon>
        <taxon>Bacillati</taxon>
        <taxon>Actinomycetota</taxon>
        <taxon>Actinomycetes</taxon>
        <taxon>Micrococcales</taxon>
        <taxon>Demequinaceae</taxon>
        <taxon>Demequina</taxon>
    </lineage>
</organism>
<dbReference type="AlphaFoldDB" id="A0A7Y9Z8I9"/>
<dbReference type="InterPro" id="IPR027417">
    <property type="entry name" value="P-loop_NTPase"/>
</dbReference>
<dbReference type="PANTHER" id="PTHR43384:SF6">
    <property type="entry name" value="SEPTUM SITE-DETERMINING PROTEIN MIND HOMOLOG, CHLOROPLASTIC"/>
    <property type="match status" value="1"/>
</dbReference>
<dbReference type="GO" id="GO:0005829">
    <property type="term" value="C:cytosol"/>
    <property type="evidence" value="ECO:0007669"/>
    <property type="project" value="TreeGrafter"/>
</dbReference>
<dbReference type="Gene3D" id="3.40.50.300">
    <property type="entry name" value="P-loop containing nucleotide triphosphate hydrolases"/>
    <property type="match status" value="1"/>
</dbReference>
<dbReference type="GO" id="GO:0009898">
    <property type="term" value="C:cytoplasmic side of plasma membrane"/>
    <property type="evidence" value="ECO:0007669"/>
    <property type="project" value="TreeGrafter"/>
</dbReference>
<dbReference type="SUPFAM" id="SSF52540">
    <property type="entry name" value="P-loop containing nucleoside triphosphate hydrolases"/>
    <property type="match status" value="1"/>
</dbReference>
<feature type="domain" description="CobQ/CobB/MinD/ParA nucleotide binding" evidence="3">
    <location>
        <begin position="141"/>
        <end position="349"/>
    </location>
</feature>
<evidence type="ECO:0000313" key="4">
    <source>
        <dbReference type="EMBL" id="NYI40809.1"/>
    </source>
</evidence>
<dbReference type="Proteomes" id="UP000547973">
    <property type="component" value="Unassembled WGS sequence"/>
</dbReference>
<evidence type="ECO:0000259" key="3">
    <source>
        <dbReference type="Pfam" id="PF01656"/>
    </source>
</evidence>
<protein>
    <submittedName>
        <fullName evidence="4">MinD-like ATPase involved in chromosome partitioning or flagellar assembly</fullName>
    </submittedName>
</protein>
<evidence type="ECO:0000256" key="2">
    <source>
        <dbReference type="ARBA" id="ARBA00022840"/>
    </source>
</evidence>
<dbReference type="InterPro" id="IPR002586">
    <property type="entry name" value="CobQ/CobB/MinD/ParA_Nub-bd_dom"/>
</dbReference>
<keyword evidence="4" id="KW-0969">Cilium</keyword>
<dbReference type="GO" id="GO:0051782">
    <property type="term" value="P:negative regulation of cell division"/>
    <property type="evidence" value="ECO:0007669"/>
    <property type="project" value="TreeGrafter"/>
</dbReference>
<dbReference type="GO" id="GO:0016887">
    <property type="term" value="F:ATP hydrolysis activity"/>
    <property type="evidence" value="ECO:0007669"/>
    <property type="project" value="TreeGrafter"/>
</dbReference>
<dbReference type="GO" id="GO:0005524">
    <property type="term" value="F:ATP binding"/>
    <property type="evidence" value="ECO:0007669"/>
    <property type="project" value="UniProtKB-KW"/>
</dbReference>
<keyword evidence="4" id="KW-0966">Cell projection</keyword>
<dbReference type="RefSeq" id="WP_062076070.1">
    <property type="nucleotide sequence ID" value="NZ_BBRC01000016.1"/>
</dbReference>